<evidence type="ECO:0000256" key="3">
    <source>
        <dbReference type="ARBA" id="ARBA00022559"/>
    </source>
</evidence>
<keyword evidence="6" id="KW-0925">Oxylipin biosynthesis</keyword>
<keyword evidence="13" id="KW-0275">Fatty acid biosynthesis</keyword>
<evidence type="ECO:0000256" key="1">
    <source>
        <dbReference type="ARBA" id="ARBA00001913"/>
    </source>
</evidence>
<dbReference type="InterPro" id="IPR010255">
    <property type="entry name" value="Haem_peroxidase_sf"/>
</dbReference>
<dbReference type="SUPFAM" id="SSF48113">
    <property type="entry name" value="Heme-dependent peroxidases"/>
    <property type="match status" value="1"/>
</dbReference>
<dbReference type="GO" id="GO:0004601">
    <property type="term" value="F:peroxidase activity"/>
    <property type="evidence" value="ECO:0007669"/>
    <property type="project" value="UniProtKB-KW"/>
</dbReference>
<evidence type="ECO:0000256" key="7">
    <source>
        <dbReference type="ARBA" id="ARBA00022821"/>
    </source>
</evidence>
<evidence type="ECO:0000256" key="5">
    <source>
        <dbReference type="ARBA" id="ARBA00022723"/>
    </source>
</evidence>
<keyword evidence="15" id="KW-1185">Reference proteome</keyword>
<dbReference type="InterPro" id="IPR050783">
    <property type="entry name" value="Oxylipin_biosynth_metab"/>
</dbReference>
<evidence type="ECO:0000256" key="12">
    <source>
        <dbReference type="ARBA" id="ARBA00023098"/>
    </source>
</evidence>
<gene>
    <name evidence="14" type="ORF">SAMN05216302_103036</name>
</gene>
<keyword evidence="9" id="KW-0223">Dioxygenase</keyword>
<keyword evidence="2" id="KW-0444">Lipid biosynthesis</keyword>
<evidence type="ECO:0000256" key="4">
    <source>
        <dbReference type="ARBA" id="ARBA00022617"/>
    </source>
</evidence>
<dbReference type="AlphaFoldDB" id="A0A1I4EWL0"/>
<evidence type="ECO:0000256" key="11">
    <source>
        <dbReference type="ARBA" id="ARBA00023004"/>
    </source>
</evidence>
<evidence type="ECO:0000256" key="6">
    <source>
        <dbReference type="ARBA" id="ARBA00022767"/>
    </source>
</evidence>
<dbReference type="EMBL" id="FOSP01000030">
    <property type="protein sequence ID" value="SFL08531.1"/>
    <property type="molecule type" value="Genomic_DNA"/>
</dbReference>
<dbReference type="GO" id="GO:0006952">
    <property type="term" value="P:defense response"/>
    <property type="evidence" value="ECO:0007669"/>
    <property type="project" value="UniProtKB-KW"/>
</dbReference>
<dbReference type="GO" id="GO:0006633">
    <property type="term" value="P:fatty acid biosynthetic process"/>
    <property type="evidence" value="ECO:0007669"/>
    <property type="project" value="UniProtKB-KW"/>
</dbReference>
<evidence type="ECO:0000256" key="8">
    <source>
        <dbReference type="ARBA" id="ARBA00022832"/>
    </source>
</evidence>
<organism evidence="14 15">
    <name type="scientific">Nitrosomonas aestuarii</name>
    <dbReference type="NCBI Taxonomy" id="52441"/>
    <lineage>
        <taxon>Bacteria</taxon>
        <taxon>Pseudomonadati</taxon>
        <taxon>Pseudomonadota</taxon>
        <taxon>Betaproteobacteria</taxon>
        <taxon>Nitrosomonadales</taxon>
        <taxon>Nitrosomonadaceae</taxon>
        <taxon>Nitrosomonas</taxon>
    </lineage>
</organism>
<accession>A0A1I4EWL0</accession>
<dbReference type="PANTHER" id="PTHR11903:SF11">
    <property type="entry name" value="ALPHA-DIOXYGENASE 1"/>
    <property type="match status" value="1"/>
</dbReference>
<dbReference type="GO" id="GO:0020037">
    <property type="term" value="F:heme binding"/>
    <property type="evidence" value="ECO:0007669"/>
    <property type="project" value="InterPro"/>
</dbReference>
<name>A0A1I4EWL0_9PROT</name>
<dbReference type="InterPro" id="IPR034815">
    <property type="entry name" value="A_dioxygenase"/>
</dbReference>
<evidence type="ECO:0000313" key="14">
    <source>
        <dbReference type="EMBL" id="SFL08531.1"/>
    </source>
</evidence>
<keyword evidence="8" id="KW-0276">Fatty acid metabolism</keyword>
<reference evidence="15" key="1">
    <citation type="submission" date="2016-10" db="EMBL/GenBank/DDBJ databases">
        <authorList>
            <person name="Varghese N."/>
            <person name="Submissions S."/>
        </authorList>
    </citation>
    <scope>NUCLEOTIDE SEQUENCE [LARGE SCALE GENOMIC DNA]</scope>
    <source>
        <strain evidence="15">Nm69</strain>
    </source>
</reference>
<dbReference type="GO" id="GO:0046872">
    <property type="term" value="F:metal ion binding"/>
    <property type="evidence" value="ECO:0007669"/>
    <property type="project" value="UniProtKB-KW"/>
</dbReference>
<evidence type="ECO:0000256" key="9">
    <source>
        <dbReference type="ARBA" id="ARBA00022964"/>
    </source>
</evidence>
<dbReference type="GO" id="GO:0016702">
    <property type="term" value="F:oxidoreductase activity, acting on single donors with incorporation of molecular oxygen, incorporation of two atoms of oxygen"/>
    <property type="evidence" value="ECO:0007669"/>
    <property type="project" value="TreeGrafter"/>
</dbReference>
<dbReference type="Proteomes" id="UP000199533">
    <property type="component" value="Unassembled WGS sequence"/>
</dbReference>
<dbReference type="GO" id="GO:0006979">
    <property type="term" value="P:response to oxidative stress"/>
    <property type="evidence" value="ECO:0007669"/>
    <property type="project" value="InterPro"/>
</dbReference>
<evidence type="ECO:0000313" key="15">
    <source>
        <dbReference type="Proteomes" id="UP000199533"/>
    </source>
</evidence>
<dbReference type="PRINTS" id="PR00457">
    <property type="entry name" value="ANPEROXIDASE"/>
</dbReference>
<keyword evidence="11" id="KW-0408">Iron</keyword>
<dbReference type="InterPro" id="IPR019791">
    <property type="entry name" value="Haem_peroxidase_animal"/>
</dbReference>
<keyword evidence="10" id="KW-0560">Oxidoreductase</keyword>
<keyword evidence="12" id="KW-0443">Lipid metabolism</keyword>
<comment type="cofactor">
    <cofactor evidence="1">
        <name>Ca(2+)</name>
        <dbReference type="ChEBI" id="CHEBI:29108"/>
    </cofactor>
</comment>
<evidence type="ECO:0000256" key="2">
    <source>
        <dbReference type="ARBA" id="ARBA00022516"/>
    </source>
</evidence>
<dbReference type="Pfam" id="PF03098">
    <property type="entry name" value="An_peroxidase"/>
    <property type="match status" value="1"/>
</dbReference>
<dbReference type="InterPro" id="IPR037120">
    <property type="entry name" value="Haem_peroxidase_sf_animal"/>
</dbReference>
<dbReference type="OrthoDB" id="9765610at2"/>
<keyword evidence="3 14" id="KW-0575">Peroxidase</keyword>
<dbReference type="PROSITE" id="PS50292">
    <property type="entry name" value="PEROXIDASE_3"/>
    <property type="match status" value="1"/>
</dbReference>
<proteinExistence type="predicted"/>
<dbReference type="PANTHER" id="PTHR11903">
    <property type="entry name" value="PROSTAGLANDIN G/H SYNTHASE"/>
    <property type="match status" value="1"/>
</dbReference>
<evidence type="ECO:0000256" key="10">
    <source>
        <dbReference type="ARBA" id="ARBA00023002"/>
    </source>
</evidence>
<evidence type="ECO:0000256" key="13">
    <source>
        <dbReference type="ARBA" id="ARBA00023160"/>
    </source>
</evidence>
<dbReference type="CDD" id="cd09818">
    <property type="entry name" value="PIOX_like"/>
    <property type="match status" value="1"/>
</dbReference>
<keyword evidence="7" id="KW-0611">Plant defense</keyword>
<keyword evidence="4" id="KW-0349">Heme</keyword>
<dbReference type="RefSeq" id="WP_090701889.1">
    <property type="nucleotide sequence ID" value="NZ_FOSP01000030.1"/>
</dbReference>
<sequence>MFNRPWHKLPVLLALLRLIQFRNQLRKKNLHDTAHLLHSGKLPKPVPDTSQSYLTTRTIDGSFNDLKHPEMGMAGTRFGRNVPLQDSITDTTNIHSPNSRKVSQALLTRNNFIPATILNINAASWIQFQTHDWFSHGRNQPDSQWEVPIEGKDTWPQDQRPMKIDKTLADQSRPAASDGPQTFINTETHWWDASQIYGSNQETIDKLRSHTDGKMRIEKSGFLPLDPELKIDLVAFPGTWWFGLSMLHTLFVKEHNSICDHLKQAYPQWDDEQLFNHARLINAALIAKIHTVEWTPAILPHPATAMAMNINWWGILGRKFKNMFGRIGNSEILSGIPGSKAEHHAAPYSLTEEFVSVYRMHPLVPDQFDFYSHRDGKFLTSKPFMAGFDKQARPMMEDIGMENLFYSFGIAHPGALTLHNYPNFLRKLVKPTGEAFDLAAVDILRDRERGVPRYNRFRELVGRERVNSFEEITSNSQWAQELRVIYDNDINQVDLMVGLYAEDLPEGFGFSDTAFRVFILMASRRLKSDRFFTDDYRAEIYTQEGLNWIENNSMLTVLRRHHPGLAPILANVTNAFAPWPKRT</sequence>
<keyword evidence="5" id="KW-0479">Metal-binding</keyword>
<dbReference type="STRING" id="52441.SAMN05216302_103036"/>
<dbReference type="Gene3D" id="1.10.640.10">
    <property type="entry name" value="Haem peroxidase domain superfamily, animal type"/>
    <property type="match status" value="1"/>
</dbReference>
<protein>
    <submittedName>
        <fullName evidence="14">Animal haem peroxidase</fullName>
    </submittedName>
</protein>
<dbReference type="GO" id="GO:0031408">
    <property type="term" value="P:oxylipin biosynthetic process"/>
    <property type="evidence" value="ECO:0007669"/>
    <property type="project" value="UniProtKB-KW"/>
</dbReference>